<keyword evidence="1" id="KW-0732">Signal</keyword>
<sequence>MIALLAPLAICAACSSSAPSSAEDGSSEITIPSCFFGTTWDPMEGAQLFTTTSQAVYDPLIMVTAEGVDPQPWLAESFEISEDGYTISFKLREDVDFVDGTHFDAAGLEKYLDALFASETFVWKPRVVDQFGAEATATGEYTLDIVMSKQPVSYQWLWQFGLTPIASPAIVDDPSLVHDEPVGSGPYLIEEFVPDVSVTYERNPDYWNAEKFPYDRVTIQACADPVAMLNAVKSGQLDVAEVTIPLAQEAQGSGLKVTEGPGNVGTMYISDHNGTQVPALGDPRVREAMALAFDREAILQATNLGFGSASSQQFAEGQASYIEGADDRYAYDLDRAKELMAEAGYADGFSVTIPTMATAGTFLDTTNLEPIVQTSLAEIGIDVTYEPYSGESINYLQEVTKTNRYPIYLVNMPQTNWIVMFDENWGPYENAELQELIRRSREGDPDEQAVAYQEIGQFLLDENWYIAFSRPSSTLVSVPEVDIQIDGAYTNPKLFQYTPAG</sequence>
<organism evidence="3 4">
    <name type="scientific">Jiangella anatolica</name>
    <dbReference type="NCBI Taxonomy" id="2670374"/>
    <lineage>
        <taxon>Bacteria</taxon>
        <taxon>Bacillati</taxon>
        <taxon>Actinomycetota</taxon>
        <taxon>Actinomycetes</taxon>
        <taxon>Jiangellales</taxon>
        <taxon>Jiangellaceae</taxon>
        <taxon>Jiangella</taxon>
    </lineage>
</organism>
<dbReference type="PANTHER" id="PTHR30290">
    <property type="entry name" value="PERIPLASMIC BINDING COMPONENT OF ABC TRANSPORTER"/>
    <property type="match status" value="1"/>
</dbReference>
<dbReference type="PIRSF" id="PIRSF002741">
    <property type="entry name" value="MppA"/>
    <property type="match status" value="1"/>
</dbReference>
<dbReference type="SUPFAM" id="SSF53850">
    <property type="entry name" value="Periplasmic binding protein-like II"/>
    <property type="match status" value="1"/>
</dbReference>
<dbReference type="GO" id="GO:1904680">
    <property type="term" value="F:peptide transmembrane transporter activity"/>
    <property type="evidence" value="ECO:0007669"/>
    <property type="project" value="TreeGrafter"/>
</dbReference>
<feature type="chain" id="PRO_5016044864" description="Solute-binding protein family 5 domain-containing protein" evidence="1">
    <location>
        <begin position="23"/>
        <end position="501"/>
    </location>
</feature>
<dbReference type="Gene3D" id="3.10.105.10">
    <property type="entry name" value="Dipeptide-binding Protein, Domain 3"/>
    <property type="match status" value="1"/>
</dbReference>
<evidence type="ECO:0000256" key="1">
    <source>
        <dbReference type="SAM" id="SignalP"/>
    </source>
</evidence>
<dbReference type="Proteomes" id="UP000248764">
    <property type="component" value="Unassembled WGS sequence"/>
</dbReference>
<name>A0A2W2BK00_9ACTN</name>
<keyword evidence="4" id="KW-1185">Reference proteome</keyword>
<dbReference type="Pfam" id="PF00496">
    <property type="entry name" value="SBP_bac_5"/>
    <property type="match status" value="1"/>
</dbReference>
<dbReference type="InterPro" id="IPR030678">
    <property type="entry name" value="Peptide/Ni-bd"/>
</dbReference>
<feature type="signal peptide" evidence="1">
    <location>
        <begin position="1"/>
        <end position="22"/>
    </location>
</feature>
<evidence type="ECO:0000313" key="3">
    <source>
        <dbReference type="EMBL" id="PZF85590.1"/>
    </source>
</evidence>
<evidence type="ECO:0000259" key="2">
    <source>
        <dbReference type="Pfam" id="PF00496"/>
    </source>
</evidence>
<feature type="domain" description="Solute-binding protein family 5" evidence="2">
    <location>
        <begin position="70"/>
        <end position="412"/>
    </location>
</feature>
<protein>
    <recommendedName>
        <fullName evidence="2">Solute-binding protein family 5 domain-containing protein</fullName>
    </recommendedName>
</protein>
<dbReference type="InterPro" id="IPR000914">
    <property type="entry name" value="SBP_5_dom"/>
</dbReference>
<comment type="caution">
    <text evidence="3">The sequence shown here is derived from an EMBL/GenBank/DDBJ whole genome shotgun (WGS) entry which is preliminary data.</text>
</comment>
<dbReference type="EMBL" id="POTW01000007">
    <property type="protein sequence ID" value="PZF85590.1"/>
    <property type="molecule type" value="Genomic_DNA"/>
</dbReference>
<accession>A0A2W2BK00</accession>
<dbReference type="GO" id="GO:0043190">
    <property type="term" value="C:ATP-binding cassette (ABC) transporter complex"/>
    <property type="evidence" value="ECO:0007669"/>
    <property type="project" value="InterPro"/>
</dbReference>
<reference evidence="3 4" key="1">
    <citation type="submission" date="2018-01" db="EMBL/GenBank/DDBJ databases">
        <title>Draft genome sequence of Jiangella sp. GTF31.</title>
        <authorList>
            <person name="Sahin N."/>
            <person name="Ay H."/>
            <person name="Saygin H."/>
        </authorList>
    </citation>
    <scope>NUCLEOTIDE SEQUENCE [LARGE SCALE GENOMIC DNA]</scope>
    <source>
        <strain evidence="3 4">GTF31</strain>
    </source>
</reference>
<dbReference type="GO" id="GO:0015833">
    <property type="term" value="P:peptide transport"/>
    <property type="evidence" value="ECO:0007669"/>
    <property type="project" value="TreeGrafter"/>
</dbReference>
<evidence type="ECO:0000313" key="4">
    <source>
        <dbReference type="Proteomes" id="UP000248764"/>
    </source>
</evidence>
<proteinExistence type="predicted"/>
<dbReference type="InterPro" id="IPR039424">
    <property type="entry name" value="SBP_5"/>
</dbReference>
<gene>
    <name evidence="3" type="ORF">C1I92_04275</name>
</gene>
<dbReference type="Gene3D" id="3.40.190.10">
    <property type="entry name" value="Periplasmic binding protein-like II"/>
    <property type="match status" value="1"/>
</dbReference>
<dbReference type="AlphaFoldDB" id="A0A2W2BK00"/>
<dbReference type="GO" id="GO:0042597">
    <property type="term" value="C:periplasmic space"/>
    <property type="evidence" value="ECO:0007669"/>
    <property type="project" value="UniProtKB-ARBA"/>
</dbReference>